<gene>
    <name evidence="2" type="ORF">HUE57_07615</name>
</gene>
<dbReference type="InterPro" id="IPR002645">
    <property type="entry name" value="STAS_dom"/>
</dbReference>
<dbReference type="Pfam" id="PF13466">
    <property type="entry name" value="STAS_2"/>
    <property type="match status" value="1"/>
</dbReference>
<protein>
    <submittedName>
        <fullName evidence="2">STAS domain-containing protein</fullName>
    </submittedName>
</protein>
<dbReference type="Proteomes" id="UP000509658">
    <property type="component" value="Chromosome"/>
</dbReference>
<dbReference type="SUPFAM" id="SSF52091">
    <property type="entry name" value="SpoIIaa-like"/>
    <property type="match status" value="1"/>
</dbReference>
<organism evidence="2 3">
    <name type="scientific">Candidatus Reidiella endopervernicosa</name>
    <dbReference type="NCBI Taxonomy" id="2738883"/>
    <lineage>
        <taxon>Bacteria</taxon>
        <taxon>Pseudomonadati</taxon>
        <taxon>Pseudomonadota</taxon>
        <taxon>Gammaproteobacteria</taxon>
        <taxon>Candidatus Reidiella</taxon>
    </lineage>
</organism>
<dbReference type="PROSITE" id="PS50801">
    <property type="entry name" value="STAS"/>
    <property type="match status" value="1"/>
</dbReference>
<dbReference type="EMBL" id="CP054491">
    <property type="protein sequence ID" value="QKQ26167.1"/>
    <property type="molecule type" value="Genomic_DNA"/>
</dbReference>
<reference evidence="2 3" key="1">
    <citation type="submission" date="2020-05" db="EMBL/GenBank/DDBJ databases">
        <title>Horizontal transmission and recombination maintain forever young bacterial symbiont genomes.</title>
        <authorList>
            <person name="Russell S.L."/>
            <person name="Pepper-Tunick E."/>
            <person name="Svedberg J."/>
            <person name="Byrne A."/>
            <person name="Ruelas Castillo J."/>
            <person name="Vollmers C."/>
            <person name="Beinart R.A."/>
            <person name="Corbett-Detig R."/>
        </authorList>
    </citation>
    <scope>NUCLEOTIDE SEQUENCE [LARGE SCALE GENOMIC DNA]</scope>
    <source>
        <strain evidence="2">Santa_Monica_outfall</strain>
    </source>
</reference>
<evidence type="ECO:0000259" key="1">
    <source>
        <dbReference type="PROSITE" id="PS50801"/>
    </source>
</evidence>
<feature type="domain" description="STAS" evidence="1">
    <location>
        <begin position="28"/>
        <end position="122"/>
    </location>
</feature>
<dbReference type="AlphaFoldDB" id="A0A6N0HVA8"/>
<proteinExistence type="predicted"/>
<sequence length="122" mass="13681">MSCRILKSCTDRNGEQQCAIRQEEDGRLYINGMVTFETVSELSGAAAEMSKAAETMFCKEGVVTVDLREVEKADSAGLALLIDWMRQAKQHEHEIEYVNIPQQMMAIARVSGLDKVLPLTWD</sequence>
<dbReference type="InterPro" id="IPR036513">
    <property type="entry name" value="STAS_dom_sf"/>
</dbReference>
<dbReference type="InterPro" id="IPR058548">
    <property type="entry name" value="MlaB-like_STAS"/>
</dbReference>
<dbReference type="CDD" id="cd07043">
    <property type="entry name" value="STAS_anti-anti-sigma_factors"/>
    <property type="match status" value="1"/>
</dbReference>
<evidence type="ECO:0000313" key="3">
    <source>
        <dbReference type="Proteomes" id="UP000509658"/>
    </source>
</evidence>
<accession>A0A6N0HVA8</accession>
<name>A0A6N0HVA8_9GAMM</name>
<dbReference type="Gene3D" id="3.30.750.24">
    <property type="entry name" value="STAS domain"/>
    <property type="match status" value="1"/>
</dbReference>
<dbReference type="RefSeq" id="WP_078483162.1">
    <property type="nucleotide sequence ID" value="NZ_CP054491.1"/>
</dbReference>
<dbReference type="KEGG" id="rev:HUE57_07615"/>
<keyword evidence="3" id="KW-1185">Reference proteome</keyword>
<evidence type="ECO:0000313" key="2">
    <source>
        <dbReference type="EMBL" id="QKQ26167.1"/>
    </source>
</evidence>